<proteinExistence type="predicted"/>
<dbReference type="InterPro" id="IPR007542">
    <property type="entry name" value="MCP_C"/>
</dbReference>
<dbReference type="InterPro" id="IPR038519">
    <property type="entry name" value="MCP_C_sf"/>
</dbReference>
<dbReference type="InterPro" id="IPR016112">
    <property type="entry name" value="VP_dsDNA_II"/>
</dbReference>
<dbReference type="InterPro" id="IPR031654">
    <property type="entry name" value="Capsid_N"/>
</dbReference>
<accession>A0AB38ZM87</accession>
<evidence type="ECO:0000259" key="1">
    <source>
        <dbReference type="Pfam" id="PF04451"/>
    </source>
</evidence>
<protein>
    <submittedName>
        <fullName evidence="3">Major capsid protein</fullName>
    </submittedName>
</protein>
<organism evidence="3">
    <name type="scientific">Mantoniella tinhauana virus 1</name>
    <dbReference type="NCBI Taxonomy" id="3111543"/>
    <lineage>
        <taxon>Viruses</taxon>
    </lineage>
</organism>
<dbReference type="Gene3D" id="2.70.9.10">
    <property type="entry name" value="Adenovirus Type 2 Hexon, domain 4"/>
    <property type="match status" value="1"/>
</dbReference>
<dbReference type="SUPFAM" id="SSF49749">
    <property type="entry name" value="Group II dsDNA viruses VP"/>
    <property type="match status" value="2"/>
</dbReference>
<reference evidence="3" key="1">
    <citation type="submission" date="2024-01" db="EMBL/GenBank/DDBJ databases">
        <title>Genomic and biogeographic characterisation of Mantoniella tinhauana virus 1, the first discovered Mantoniella-infecting prasinovirus.</title>
        <authorList>
            <person name="Rey Redondo E."/>
            <person name="Yung C.C.M."/>
        </authorList>
    </citation>
    <scope>NUCLEOTIDE SEQUENCE</scope>
    <source>
        <strain evidence="3">Lau Fau Shan</strain>
    </source>
</reference>
<feature type="domain" description="Major capsid protein N-terminal" evidence="2">
    <location>
        <begin position="24"/>
        <end position="194"/>
    </location>
</feature>
<dbReference type="Pfam" id="PF04451">
    <property type="entry name" value="Capsid_NCLDV"/>
    <property type="match status" value="1"/>
</dbReference>
<evidence type="ECO:0000313" key="3">
    <source>
        <dbReference type="EMBL" id="XAO13496.1"/>
    </source>
</evidence>
<sequence>MAGRLRLSTTGLQDAWLTGEPQFSYFLMNFKRHTKFAFDYVESQFDGSIDFDQVIICKIPNDKGDLLKNMTLKVTLSDPKPDDGGENDMLWTSSVITHLIEYAELYIGGQLIEKLTGEYIYMHQQIYNTNDDVNQTLYFLNSHGNYLGYQGSYTYFLELPFYFYRNSSLAIPTCALTKQLVEVRIKTRPLNQLVRNLSKSSDDNGISDVTATIEKFSLDSEFAYVTPEEREYLMSRPLDYIITQVQVAKFKMKPGENKKSVMLNFQHPVKELFMVSQNSENENVPHLYNNIVSAELRFNNEIVFNRSGLFLAYEQALKHHINSPSSIEFTPQYINTKRRVIGPSMFGMYSFSLKPESPQPTGQVNMSRISHKMFTIEIQPTNFELENDTHVYAVNYNVLRVESGLAGLKF</sequence>
<dbReference type="Pfam" id="PF16903">
    <property type="entry name" value="Capsid_N"/>
    <property type="match status" value="1"/>
</dbReference>
<name>A0AB38ZM87_9VIRU</name>
<feature type="domain" description="Major capsid protein C-terminal" evidence="1">
    <location>
        <begin position="229"/>
        <end position="407"/>
    </location>
</feature>
<dbReference type="Gene3D" id="2.70.9.20">
    <property type="entry name" value="Major capsid protein Vp54"/>
    <property type="match status" value="1"/>
</dbReference>
<dbReference type="EMBL" id="PP130629">
    <property type="protein sequence ID" value="XAO13496.1"/>
    <property type="molecule type" value="Genomic_DNA"/>
</dbReference>
<evidence type="ECO:0000259" key="2">
    <source>
        <dbReference type="Pfam" id="PF16903"/>
    </source>
</evidence>
<dbReference type="GO" id="GO:0005198">
    <property type="term" value="F:structural molecule activity"/>
    <property type="evidence" value="ECO:0007669"/>
    <property type="project" value="InterPro"/>
</dbReference>